<evidence type="ECO:0000313" key="2">
    <source>
        <dbReference type="EMBL" id="KAJ4753886.1"/>
    </source>
</evidence>
<sequence>MARQRSERDWADLPADLVTTIAEKASTTNTQYIHLRFVCKAWRRALIPNPCHLPPQSPWLLLPRFKEGFDPRIRRGFDCPDELNFYDPFRSKTHRFRLPYLSGKRICGSSHGWLVLEHDPRPRVSLFNPITQSSIDLPSLDDPPTILRSAPSGRFILKATLSGNPSEDGCAVVAWFSQYTNWELGFCRIGDTHWTDLLMGHERQYLLDFACYKNLVYTVNLQKDVSVYDLHDLSESTFPSKIKYDRSYDQINLVDGDSESAEPLIVRTTKYSTVNRISVYKWFNDMQQWHQVENIGKQVLFLDSKHCINLQLEEGRENQLYYDVRYSFSDNMHSSINGYFCVGVNVMHLKSRMPVPLQHSPTCIYLFYAFEFPMWVTPSLI</sequence>
<dbReference type="EMBL" id="JAMFTS010000005">
    <property type="protein sequence ID" value="KAJ4753886.1"/>
    <property type="molecule type" value="Genomic_DNA"/>
</dbReference>
<dbReference type="InterPro" id="IPR050942">
    <property type="entry name" value="F-box_BR-signaling"/>
</dbReference>
<dbReference type="Proteomes" id="UP001140206">
    <property type="component" value="Chromosome 5"/>
</dbReference>
<protein>
    <submittedName>
        <fullName evidence="2">F-box family protein</fullName>
    </submittedName>
</protein>
<keyword evidence="4" id="KW-1185">Reference proteome</keyword>
<dbReference type="InterPro" id="IPR005174">
    <property type="entry name" value="KIB1-4_b-propeller"/>
</dbReference>
<evidence type="ECO:0000313" key="3">
    <source>
        <dbReference type="EMBL" id="KAJ4793124.1"/>
    </source>
</evidence>
<feature type="domain" description="KIB1-4 beta-propeller" evidence="1">
    <location>
        <begin position="85"/>
        <end position="322"/>
    </location>
</feature>
<dbReference type="AlphaFoldDB" id="A0AAV8CF89"/>
<organism evidence="2 4">
    <name type="scientific">Rhynchospora pubera</name>
    <dbReference type="NCBI Taxonomy" id="906938"/>
    <lineage>
        <taxon>Eukaryota</taxon>
        <taxon>Viridiplantae</taxon>
        <taxon>Streptophyta</taxon>
        <taxon>Embryophyta</taxon>
        <taxon>Tracheophyta</taxon>
        <taxon>Spermatophyta</taxon>
        <taxon>Magnoliopsida</taxon>
        <taxon>Liliopsida</taxon>
        <taxon>Poales</taxon>
        <taxon>Cyperaceae</taxon>
        <taxon>Cyperoideae</taxon>
        <taxon>Rhynchosporeae</taxon>
        <taxon>Rhynchospora</taxon>
    </lineage>
</organism>
<proteinExistence type="predicted"/>
<dbReference type="EMBL" id="JAMFTS010000002">
    <property type="protein sequence ID" value="KAJ4793124.1"/>
    <property type="molecule type" value="Genomic_DNA"/>
</dbReference>
<evidence type="ECO:0000313" key="4">
    <source>
        <dbReference type="Proteomes" id="UP001140206"/>
    </source>
</evidence>
<dbReference type="Proteomes" id="UP001140206">
    <property type="component" value="Chromosome 2"/>
</dbReference>
<dbReference type="Pfam" id="PF03478">
    <property type="entry name" value="Beta-prop_KIB1-4"/>
    <property type="match status" value="1"/>
</dbReference>
<evidence type="ECO:0000259" key="1">
    <source>
        <dbReference type="Pfam" id="PF03478"/>
    </source>
</evidence>
<comment type="caution">
    <text evidence="2">The sequence shown here is derived from an EMBL/GenBank/DDBJ whole genome shotgun (WGS) entry which is preliminary data.</text>
</comment>
<gene>
    <name evidence="3" type="ORF">LUZ62_044370</name>
    <name evidence="2" type="ORF">LUZ62_088291</name>
</gene>
<reference evidence="2" key="1">
    <citation type="submission" date="2022-08" db="EMBL/GenBank/DDBJ databases">
        <authorList>
            <person name="Marques A."/>
        </authorList>
    </citation>
    <scope>NUCLEOTIDE SEQUENCE</scope>
    <source>
        <strain evidence="2">RhyPub2mFocal</strain>
        <tissue evidence="2">Leaves</tissue>
    </source>
</reference>
<name>A0AAV8CF89_9POAL</name>
<dbReference type="PANTHER" id="PTHR44259">
    <property type="entry name" value="OS07G0183000 PROTEIN-RELATED"/>
    <property type="match status" value="1"/>
</dbReference>
<accession>A0AAV8CF89</accession>